<feature type="region of interest" description="Disordered" evidence="9">
    <location>
        <begin position="96"/>
        <end position="131"/>
    </location>
</feature>
<dbReference type="GO" id="GO:0006915">
    <property type="term" value="P:apoptotic process"/>
    <property type="evidence" value="ECO:0007669"/>
    <property type="project" value="UniProtKB-KW"/>
</dbReference>
<dbReference type="STRING" id="8840.ENSAPLP00000028187"/>
<feature type="region of interest" description="Disordered" evidence="9">
    <location>
        <begin position="1"/>
        <end position="79"/>
    </location>
</feature>
<reference evidence="11" key="3">
    <citation type="submission" date="2025-09" db="UniProtKB">
        <authorList>
            <consortium name="Ensembl"/>
        </authorList>
    </citation>
    <scope>IDENTIFICATION</scope>
</reference>
<dbReference type="Pfam" id="PF16019">
    <property type="entry name" value="CSRNP_N"/>
    <property type="match status" value="1"/>
</dbReference>
<feature type="domain" description="Cysteine/serine-rich nuclear protein N-terminal" evidence="10">
    <location>
        <begin position="145"/>
        <end position="363"/>
    </location>
</feature>
<evidence type="ECO:0000256" key="9">
    <source>
        <dbReference type="SAM" id="MobiDB-lite"/>
    </source>
</evidence>
<evidence type="ECO:0000256" key="2">
    <source>
        <dbReference type="ARBA" id="ARBA00008548"/>
    </source>
</evidence>
<dbReference type="PRINTS" id="PR02031">
    <property type="entry name" value="CYSSERRICHNP"/>
</dbReference>
<evidence type="ECO:0000256" key="1">
    <source>
        <dbReference type="ARBA" id="ARBA00004123"/>
    </source>
</evidence>
<gene>
    <name evidence="11" type="primary">CSRNP2</name>
</gene>
<keyword evidence="8" id="KW-0539">Nucleus</keyword>
<keyword evidence="7" id="KW-0804">Transcription</keyword>
<name>A0A493TQP5_ANAPP</name>
<evidence type="ECO:0000256" key="4">
    <source>
        <dbReference type="ARBA" id="ARBA00023015"/>
    </source>
</evidence>
<evidence type="ECO:0000256" key="5">
    <source>
        <dbReference type="ARBA" id="ARBA00023125"/>
    </source>
</evidence>
<dbReference type="InterPro" id="IPR023260">
    <property type="entry name" value="Cys/Ser-rich_nuc_prot"/>
</dbReference>
<keyword evidence="12" id="KW-1185">Reference proteome</keyword>
<feature type="region of interest" description="Disordered" evidence="9">
    <location>
        <begin position="552"/>
        <end position="613"/>
    </location>
</feature>
<dbReference type="PANTHER" id="PTHR13580:SF6">
    <property type="entry name" value="CYSTEINE_SERINE-RICH NUCLEAR PROTEIN 2"/>
    <property type="match status" value="1"/>
</dbReference>
<evidence type="ECO:0000256" key="8">
    <source>
        <dbReference type="ARBA" id="ARBA00023242"/>
    </source>
</evidence>
<accession>A0A493TQP5</accession>
<feature type="compositionally biased region" description="Low complexity" evidence="9">
    <location>
        <begin position="44"/>
        <end position="65"/>
    </location>
</feature>
<reference evidence="12" key="1">
    <citation type="submission" date="2017-10" db="EMBL/GenBank/DDBJ databases">
        <title>A new Pekin duck reference genome.</title>
        <authorList>
            <person name="Hou Z.-C."/>
            <person name="Zhou Z.-K."/>
            <person name="Zhu F."/>
            <person name="Hou S.-S."/>
        </authorList>
    </citation>
    <scope>NUCLEOTIDE SEQUENCE [LARGE SCALE GENOMIC DNA]</scope>
</reference>
<dbReference type="PANTHER" id="PTHR13580">
    <property type="entry name" value="TGF-BETA INDUCED APOPTOSIS PROTEIN"/>
    <property type="match status" value="1"/>
</dbReference>
<keyword evidence="4" id="KW-0805">Transcription regulation</keyword>
<dbReference type="GO" id="GO:0005634">
    <property type="term" value="C:nucleus"/>
    <property type="evidence" value="ECO:0007669"/>
    <property type="project" value="UniProtKB-SubCell"/>
</dbReference>
<dbReference type="GO" id="GO:0000981">
    <property type="term" value="F:DNA-binding transcription factor activity, RNA polymerase II-specific"/>
    <property type="evidence" value="ECO:0007669"/>
    <property type="project" value="TreeGrafter"/>
</dbReference>
<dbReference type="GO" id="GO:0043565">
    <property type="term" value="F:sequence-specific DNA binding"/>
    <property type="evidence" value="ECO:0007669"/>
    <property type="project" value="TreeGrafter"/>
</dbReference>
<dbReference type="GeneTree" id="ENSGT00950000183072"/>
<evidence type="ECO:0000256" key="3">
    <source>
        <dbReference type="ARBA" id="ARBA00022703"/>
    </source>
</evidence>
<dbReference type="Ensembl" id="ENSAPLT00000023182.1">
    <property type="protein sequence ID" value="ENSAPLP00000028187.1"/>
    <property type="gene ID" value="ENSAPLG00000026770.1"/>
</dbReference>
<protein>
    <submittedName>
        <fullName evidence="11">Cysteine and serine rich nuclear protein 2</fullName>
    </submittedName>
</protein>
<evidence type="ECO:0000313" key="12">
    <source>
        <dbReference type="Proteomes" id="UP000016666"/>
    </source>
</evidence>
<dbReference type="AlphaFoldDB" id="A0A493TQP5"/>
<keyword evidence="5" id="KW-0238">DNA-binding</keyword>
<feature type="compositionally biased region" description="Polar residues" evidence="9">
    <location>
        <begin position="122"/>
        <end position="131"/>
    </location>
</feature>
<comment type="subcellular location">
    <subcellularLocation>
        <location evidence="1">Nucleus</location>
    </subcellularLocation>
</comment>
<keyword evidence="3" id="KW-0053">Apoptosis</keyword>
<evidence type="ECO:0000313" key="11">
    <source>
        <dbReference type="Ensembl" id="ENSAPLP00000028187.1"/>
    </source>
</evidence>
<dbReference type="InterPro" id="IPR031972">
    <property type="entry name" value="CSRNP_N"/>
</dbReference>
<evidence type="ECO:0000259" key="10">
    <source>
        <dbReference type="Pfam" id="PF16019"/>
    </source>
</evidence>
<reference evidence="11" key="2">
    <citation type="submission" date="2025-08" db="UniProtKB">
        <authorList>
            <consortium name="Ensembl"/>
        </authorList>
    </citation>
    <scope>IDENTIFICATION</scope>
</reference>
<dbReference type="Proteomes" id="UP000016666">
    <property type="component" value="Unassembled WGS sequence"/>
</dbReference>
<feature type="compositionally biased region" description="Low complexity" evidence="9">
    <location>
        <begin position="552"/>
        <end position="571"/>
    </location>
</feature>
<sequence>MEPPASTAASALPFPSRGAPRNPPLPSPSRLPSEIQQLPVPRMRPGAPRSVASPPAAGAGAGEPVAGPPPARCAPPLHASRGQMDAIASGGLKRKFEDADVGSPASNSDDEISNSDSADSCDSVNPSSSTGFIPTSILKRQKQLRRKNVRFDQVTVYYFARRQGFTSVPSQGGSSLGMAQRHNSVRRYTLCEFAQEQEVNHREILREHLKEEKLHAKKMKLTKNGTVESEEAEGLTLEDVSDDDIDVENVEVDDYFFLQPLPTKRRRALLRASGVHRIDAEEKQELRAIRLSREECGCDCRLYCDPEACACSQAGIKCQVDRMSFPCGCSRDGCGNMAGRIEFNPIRVRTHYLHTIMKLELENKRQGARPAEEEAVAAAVAAAQGSGSAWPGTQPPETQDFQEFMAENETAVMHLQTAEELERLKAEEDSSSSSGVESLGVCILEEPLAVPEGLCPGLAAPILIQAQLPPGSSVLCFADGAEQAAAAGNQPYLNGGPVVYYQVEQRSVLGTKGESGPEELEVPPTYPSEKDLGVISVPVASLVTCGRAAAAPSKGEAAKAPAPEAAAPGEGCRVAPAAPFGTNSPSPAPEQAPERAREPPAAEERALGAALPV</sequence>
<keyword evidence="6" id="KW-0010">Activator</keyword>
<comment type="similarity">
    <text evidence="2">Belongs to the AXUD1 family.</text>
</comment>
<dbReference type="OMA" id="PFRTDHE"/>
<evidence type="ECO:0000256" key="7">
    <source>
        <dbReference type="ARBA" id="ARBA00023163"/>
    </source>
</evidence>
<proteinExistence type="inferred from homology"/>
<feature type="compositionally biased region" description="Basic and acidic residues" evidence="9">
    <location>
        <begin position="592"/>
        <end position="606"/>
    </location>
</feature>
<dbReference type="GO" id="GO:0019902">
    <property type="term" value="F:phosphatase binding"/>
    <property type="evidence" value="ECO:0007669"/>
    <property type="project" value="Ensembl"/>
</dbReference>
<organism evidence="11 12">
    <name type="scientific">Anas platyrhynchos platyrhynchos</name>
    <name type="common">Northern mallard</name>
    <dbReference type="NCBI Taxonomy" id="8840"/>
    <lineage>
        <taxon>Eukaryota</taxon>
        <taxon>Metazoa</taxon>
        <taxon>Chordata</taxon>
        <taxon>Craniata</taxon>
        <taxon>Vertebrata</taxon>
        <taxon>Euteleostomi</taxon>
        <taxon>Archelosauria</taxon>
        <taxon>Archosauria</taxon>
        <taxon>Dinosauria</taxon>
        <taxon>Saurischia</taxon>
        <taxon>Theropoda</taxon>
        <taxon>Coelurosauria</taxon>
        <taxon>Aves</taxon>
        <taxon>Neognathae</taxon>
        <taxon>Galloanserae</taxon>
        <taxon>Anseriformes</taxon>
        <taxon>Anatidae</taxon>
        <taxon>Anatinae</taxon>
        <taxon>Anas</taxon>
    </lineage>
</organism>
<evidence type="ECO:0000256" key="6">
    <source>
        <dbReference type="ARBA" id="ARBA00023159"/>
    </source>
</evidence>